<reference evidence="2" key="1">
    <citation type="submission" date="2011-02" db="EMBL/GenBank/DDBJ databases">
        <authorList>
            <person name="Aslett M."/>
        </authorList>
    </citation>
    <scope>NUCLEOTIDE SEQUENCE</scope>
    <source>
        <strain evidence="2">Liverpool</strain>
    </source>
</reference>
<dbReference type="eggNOG" id="ENOG502R07S">
    <property type="taxonomic scope" value="Eukaryota"/>
</dbReference>
<dbReference type="OMA" id="SCTWIFG"/>
<evidence type="ECO:0000313" key="2">
    <source>
        <dbReference type="EMBL" id="CBZ55107.1"/>
    </source>
</evidence>
<feature type="transmembrane region" description="Helical" evidence="1">
    <location>
        <begin position="121"/>
        <end position="146"/>
    </location>
</feature>
<proteinExistence type="predicted"/>
<dbReference type="Proteomes" id="UP000007494">
    <property type="component" value="Chromosome XI"/>
</dbReference>
<name>F0VN11_NEOCL</name>
<dbReference type="RefSeq" id="XP_003885135.1">
    <property type="nucleotide sequence ID" value="XM_003885086.1"/>
</dbReference>
<reference evidence="4" key="3">
    <citation type="journal article" date="2012" name="PLoS Pathog.">
        <title>Comparative genomics of the apicomplexan parasites Toxoplasma gondii and Neospora caninum: Coccidia differing in host range and transmission strategy.</title>
        <authorList>
            <person name="Reid A.J."/>
            <person name="Vermont S.J."/>
            <person name="Cotton J.A."/>
            <person name="Harris D."/>
            <person name="Hill-Cawthorne G.A."/>
            <person name="Konen-Waisman S."/>
            <person name="Latham S.M."/>
            <person name="Mourier T."/>
            <person name="Norton R."/>
            <person name="Quail M.A."/>
            <person name="Sanders M."/>
            <person name="Shanmugam D."/>
            <person name="Sohal A."/>
            <person name="Wasmuth J.D."/>
            <person name="Brunk B."/>
            <person name="Grigg M.E."/>
            <person name="Howard J.C."/>
            <person name="Parkinson J."/>
            <person name="Roos D.S."/>
            <person name="Trees A.J."/>
            <person name="Berriman M."/>
            <person name="Pain A."/>
            <person name="Wastling J.M."/>
        </authorList>
    </citation>
    <scope>NUCLEOTIDE SEQUENCE [LARGE SCALE GENOMIC DNA]</scope>
    <source>
        <strain evidence="4">Liverpool</strain>
    </source>
</reference>
<keyword evidence="4" id="KW-1185">Reference proteome</keyword>
<keyword evidence="1" id="KW-0472">Membrane</keyword>
<reference evidence="3" key="4">
    <citation type="journal article" date="2015" name="PLoS ONE">
        <title>Comprehensive Evaluation of Toxoplasma gondii VEG and Neospora caninum LIV Genomes with Tachyzoite Stage Transcriptome and Proteome Defines Novel Transcript Features.</title>
        <authorList>
            <person name="Ramaprasad A."/>
            <person name="Mourier T."/>
            <person name="Naeem R."/>
            <person name="Malas T.B."/>
            <person name="Moussa E."/>
            <person name="Panigrahi A."/>
            <person name="Vermont S.J."/>
            <person name="Otto T.D."/>
            <person name="Wastling J."/>
            <person name="Pain A."/>
        </authorList>
    </citation>
    <scope>NUCLEOTIDE SEQUENCE</scope>
    <source>
        <strain evidence="3">Liverpool</strain>
    </source>
</reference>
<dbReference type="InParanoid" id="F0VN11"/>
<keyword evidence="1" id="KW-0812">Transmembrane</keyword>
<gene>
    <name evidence="3" type="ORF">BN1204_055320</name>
    <name evidence="2" type="ORF">NCLIV_055320</name>
</gene>
<protein>
    <recommendedName>
        <fullName evidence="5">Transmembrane protein</fullName>
    </recommendedName>
</protein>
<reference evidence="2" key="2">
    <citation type="submission" date="2011-03" db="EMBL/GenBank/DDBJ databases">
        <title>Comparative genomics and transcriptomics of Neospora caninum and Toxoplasma gondii.</title>
        <authorList>
            <person name="Reid A.J."/>
            <person name="Sohal A."/>
            <person name="Harris D."/>
            <person name="Quail M."/>
            <person name="Sanders M."/>
            <person name="Berriman M."/>
            <person name="Wastling J.M."/>
            <person name="Pain A."/>
        </authorList>
    </citation>
    <scope>NUCLEOTIDE SEQUENCE</scope>
    <source>
        <strain evidence="2">Liverpool</strain>
    </source>
</reference>
<dbReference type="EMBL" id="FR823392">
    <property type="protein sequence ID" value="CBZ55107.1"/>
    <property type="molecule type" value="Genomic_DNA"/>
</dbReference>
<feature type="transmembrane region" description="Helical" evidence="1">
    <location>
        <begin position="85"/>
        <end position="109"/>
    </location>
</feature>
<evidence type="ECO:0008006" key="5">
    <source>
        <dbReference type="Google" id="ProtNLM"/>
    </source>
</evidence>
<dbReference type="VEuPathDB" id="ToxoDB:NCLIV_055320"/>
<dbReference type="AlphaFoldDB" id="F0VN11"/>
<dbReference type="OrthoDB" id="329339at2759"/>
<organism evidence="2 4">
    <name type="scientific">Neospora caninum (strain Liverpool)</name>
    <dbReference type="NCBI Taxonomy" id="572307"/>
    <lineage>
        <taxon>Eukaryota</taxon>
        <taxon>Sar</taxon>
        <taxon>Alveolata</taxon>
        <taxon>Apicomplexa</taxon>
        <taxon>Conoidasida</taxon>
        <taxon>Coccidia</taxon>
        <taxon>Eucoccidiorida</taxon>
        <taxon>Eimeriorina</taxon>
        <taxon>Sarcocystidae</taxon>
        <taxon>Neospora</taxon>
    </lineage>
</organism>
<evidence type="ECO:0000256" key="1">
    <source>
        <dbReference type="SAM" id="Phobius"/>
    </source>
</evidence>
<feature type="transmembrane region" description="Helical" evidence="1">
    <location>
        <begin position="20"/>
        <end position="38"/>
    </location>
</feature>
<dbReference type="GeneID" id="13446822"/>
<feature type="transmembrane region" description="Helical" evidence="1">
    <location>
        <begin position="50"/>
        <end position="73"/>
    </location>
</feature>
<evidence type="ECO:0000313" key="3">
    <source>
        <dbReference type="EMBL" id="CEL69833.1"/>
    </source>
</evidence>
<accession>F0VN11</accession>
<keyword evidence="1" id="KW-1133">Transmembrane helix</keyword>
<sequence>MAAPVEVKPGHGSWMGLDKRIPFVAAQAILFLLCFTTAKGSSLHPSCFRLDVWLGSCTWIFGTMVLLQAVQIHRNNAVLPTRTDAALATILKCLTGVISCLGLVGLGMTTSSNKCAIASPIFWWTSFTIAWLVLLFLVLQGCAWLLRRNHATPSKCFRGNTIYLAMEWTDEDLEYNCDGDVVKVETPHALL</sequence>
<dbReference type="EMBL" id="LN714486">
    <property type="protein sequence ID" value="CEL69833.1"/>
    <property type="molecule type" value="Genomic_DNA"/>
</dbReference>
<evidence type="ECO:0000313" key="4">
    <source>
        <dbReference type="Proteomes" id="UP000007494"/>
    </source>
</evidence>